<dbReference type="RefSeq" id="WP_382433007.1">
    <property type="nucleotide sequence ID" value="NZ_JBHSHJ010000008.1"/>
</dbReference>
<gene>
    <name evidence="2" type="ORF">ACFO6X_11150</name>
</gene>
<evidence type="ECO:0000313" key="3">
    <source>
        <dbReference type="Proteomes" id="UP001596001"/>
    </source>
</evidence>
<dbReference type="Gene3D" id="3.40.50.720">
    <property type="entry name" value="NAD(P)-binding Rossmann-like Domain"/>
    <property type="match status" value="1"/>
</dbReference>
<keyword evidence="2" id="KW-0808">Transferase</keyword>
<dbReference type="Gene3D" id="3.40.50.150">
    <property type="entry name" value="Vaccinia Virus protein VP39"/>
    <property type="match status" value="1"/>
</dbReference>
<dbReference type="GO" id="GO:0008168">
    <property type="term" value="F:methyltransferase activity"/>
    <property type="evidence" value="ECO:0007669"/>
    <property type="project" value="UniProtKB-KW"/>
</dbReference>
<feature type="domain" description="C-methyltransferase" evidence="1">
    <location>
        <begin position="279"/>
        <end position="377"/>
    </location>
</feature>
<keyword evidence="3" id="KW-1185">Reference proteome</keyword>
<proteinExistence type="predicted"/>
<dbReference type="InterPro" id="IPR029063">
    <property type="entry name" value="SAM-dependent_MTases_sf"/>
</dbReference>
<dbReference type="Pfam" id="PF08484">
    <property type="entry name" value="Methyltransf_14"/>
    <property type="match status" value="1"/>
</dbReference>
<protein>
    <submittedName>
        <fullName evidence="2">Class I SAM-dependent methyltransferase</fullName>
    </submittedName>
</protein>
<dbReference type="Proteomes" id="UP001596001">
    <property type="component" value="Unassembled WGS sequence"/>
</dbReference>
<evidence type="ECO:0000259" key="1">
    <source>
        <dbReference type="Pfam" id="PF08484"/>
    </source>
</evidence>
<evidence type="ECO:0000313" key="2">
    <source>
        <dbReference type="EMBL" id="MFC4789535.1"/>
    </source>
</evidence>
<organism evidence="2 3">
    <name type="scientific">Giesbergeria sinuosa</name>
    <dbReference type="NCBI Taxonomy" id="80883"/>
    <lineage>
        <taxon>Bacteria</taxon>
        <taxon>Pseudomonadati</taxon>
        <taxon>Pseudomonadota</taxon>
        <taxon>Betaproteobacteria</taxon>
        <taxon>Burkholderiales</taxon>
        <taxon>Comamonadaceae</taxon>
        <taxon>Giesbergeria</taxon>
    </lineage>
</organism>
<sequence length="394" mass="44179">MPSLITTCPVCQTNALQSFVHRSAVPVHQNLVIDSLQAARSIAQGVLELAVCTHCGFVCNRAFDLSLLAYGQNYDNTQSCSPYFDAYLDDLVRHLVEERGLRNCTIVEVGCGKGQFLRKLVSYPGANNRGFGFDPSYVGPDAELDGRLTFRRCYYDDTCTDVRADAVVCRHVIEHVPQPLALLHSVRQALTHTPQARVFFETPCVEWILRHRVVWDFFYEHCSLFSASSLRTAFEQAGFAVQQVDHLFNGQYLWLEAQPTVGPLKTSPHPLTDTIALALAYSNEEDKLRQLWHERLQALRQHGKIALWGAGAKGATLANLVDPEATLIDCVVDINPRKQGHYLPGTGHPIIAPTDLPQRQIKQAILMNPNYRQENLQLLAQAHIPLELIDWSES</sequence>
<comment type="caution">
    <text evidence="2">The sequence shown here is derived from an EMBL/GenBank/DDBJ whole genome shotgun (WGS) entry which is preliminary data.</text>
</comment>
<reference evidence="3" key="1">
    <citation type="journal article" date="2019" name="Int. J. Syst. Evol. Microbiol.">
        <title>The Global Catalogue of Microorganisms (GCM) 10K type strain sequencing project: providing services to taxonomists for standard genome sequencing and annotation.</title>
        <authorList>
            <consortium name="The Broad Institute Genomics Platform"/>
            <consortium name="The Broad Institute Genome Sequencing Center for Infectious Disease"/>
            <person name="Wu L."/>
            <person name="Ma J."/>
        </authorList>
    </citation>
    <scope>NUCLEOTIDE SEQUENCE [LARGE SCALE GENOMIC DNA]</scope>
    <source>
        <strain evidence="3">CCUG 49452</strain>
    </source>
</reference>
<dbReference type="SUPFAM" id="SSF53335">
    <property type="entry name" value="S-adenosyl-L-methionine-dependent methyltransferases"/>
    <property type="match status" value="1"/>
</dbReference>
<dbReference type="EMBL" id="JBHSHJ010000008">
    <property type="protein sequence ID" value="MFC4789535.1"/>
    <property type="molecule type" value="Genomic_DNA"/>
</dbReference>
<accession>A0ABV9QEA4</accession>
<dbReference type="Pfam" id="PF13489">
    <property type="entry name" value="Methyltransf_23"/>
    <property type="match status" value="1"/>
</dbReference>
<name>A0ABV9QEA4_9BURK</name>
<keyword evidence="2" id="KW-0489">Methyltransferase</keyword>
<dbReference type="CDD" id="cd02440">
    <property type="entry name" value="AdoMet_MTases"/>
    <property type="match status" value="1"/>
</dbReference>
<dbReference type="GO" id="GO:0032259">
    <property type="term" value="P:methylation"/>
    <property type="evidence" value="ECO:0007669"/>
    <property type="project" value="UniProtKB-KW"/>
</dbReference>
<dbReference type="InterPro" id="IPR013691">
    <property type="entry name" value="MeTrfase_14"/>
</dbReference>